<dbReference type="OrthoDB" id="9799383at2"/>
<evidence type="ECO:0000313" key="3">
    <source>
        <dbReference type="EMBL" id="AUM12085.1"/>
    </source>
</evidence>
<protein>
    <submittedName>
        <fullName evidence="3">Rhodanese</fullName>
    </submittedName>
</protein>
<dbReference type="Pfam" id="PF11127">
    <property type="entry name" value="YgaP-like_TM"/>
    <property type="match status" value="1"/>
</dbReference>
<dbReference type="EMBL" id="CP022684">
    <property type="protein sequence ID" value="AUM12085.1"/>
    <property type="molecule type" value="Genomic_DNA"/>
</dbReference>
<evidence type="ECO:0000313" key="4">
    <source>
        <dbReference type="Proteomes" id="UP000235116"/>
    </source>
</evidence>
<dbReference type="InterPro" id="IPR021309">
    <property type="entry name" value="YgaP-like_TM"/>
</dbReference>
<dbReference type="KEGG" id="kak:Kalk_06480"/>
<name>A0A2K9LKQ4_9GAMM</name>
<feature type="domain" description="Inner membrane protein YgaP-like transmembrane" evidence="2">
    <location>
        <begin position="2"/>
        <end position="57"/>
    </location>
</feature>
<keyword evidence="1" id="KW-1133">Transmembrane helix</keyword>
<keyword evidence="4" id="KW-1185">Reference proteome</keyword>
<keyword evidence="1" id="KW-0812">Transmembrane</keyword>
<sequence>MTINEGLRFAAGIFTLLSLLLGVYIHEYWFFFTGFVALNQIQSAFTHWCPMMWMLGKAGLKREQVL</sequence>
<dbReference type="Gene3D" id="6.10.140.1340">
    <property type="match status" value="1"/>
</dbReference>
<dbReference type="Proteomes" id="UP000235116">
    <property type="component" value="Chromosome"/>
</dbReference>
<proteinExistence type="predicted"/>
<reference evidence="4" key="1">
    <citation type="submission" date="2017-08" db="EMBL/GenBank/DDBJ databases">
        <title>Direct submision.</title>
        <authorList>
            <person name="Kim S.-J."/>
            <person name="Rhee S.-K."/>
        </authorList>
    </citation>
    <scope>NUCLEOTIDE SEQUENCE [LARGE SCALE GENOMIC DNA]</scope>
    <source>
        <strain evidence="4">GI5</strain>
    </source>
</reference>
<evidence type="ECO:0000256" key="1">
    <source>
        <dbReference type="SAM" id="Phobius"/>
    </source>
</evidence>
<accession>A0A2K9LKQ4</accession>
<feature type="transmembrane region" description="Helical" evidence="1">
    <location>
        <begin position="7"/>
        <end position="25"/>
    </location>
</feature>
<gene>
    <name evidence="3" type="ORF">Kalk_06480</name>
</gene>
<keyword evidence="1" id="KW-0472">Membrane</keyword>
<dbReference type="RefSeq" id="WP_101893421.1">
    <property type="nucleotide sequence ID" value="NZ_CP022684.1"/>
</dbReference>
<organism evidence="3 4">
    <name type="scientific">Ketobacter alkanivorans</name>
    <dbReference type="NCBI Taxonomy" id="1917421"/>
    <lineage>
        <taxon>Bacteria</taxon>
        <taxon>Pseudomonadati</taxon>
        <taxon>Pseudomonadota</taxon>
        <taxon>Gammaproteobacteria</taxon>
        <taxon>Pseudomonadales</taxon>
        <taxon>Ketobacteraceae</taxon>
        <taxon>Ketobacter</taxon>
    </lineage>
</organism>
<dbReference type="AlphaFoldDB" id="A0A2K9LKQ4"/>
<evidence type="ECO:0000259" key="2">
    <source>
        <dbReference type="Pfam" id="PF11127"/>
    </source>
</evidence>